<dbReference type="PROSITE" id="PS51670">
    <property type="entry name" value="SHKT"/>
    <property type="match status" value="1"/>
</dbReference>
<protein>
    <submittedName>
        <fullName evidence="6">ShKT domain-containing protein</fullName>
    </submittedName>
</protein>
<keyword evidence="5" id="KW-1185">Reference proteome</keyword>
<feature type="chain" id="PRO_5037104461" evidence="3">
    <location>
        <begin position="18"/>
        <end position="151"/>
    </location>
</feature>
<name>A0A914Q2R0_9BILA</name>
<evidence type="ECO:0000256" key="1">
    <source>
        <dbReference type="PROSITE-ProRule" id="PRU01005"/>
    </source>
</evidence>
<reference evidence="6" key="1">
    <citation type="submission" date="2022-11" db="UniProtKB">
        <authorList>
            <consortium name="WormBaseParasite"/>
        </authorList>
    </citation>
    <scope>IDENTIFICATION</scope>
</reference>
<evidence type="ECO:0000259" key="4">
    <source>
        <dbReference type="PROSITE" id="PS51670"/>
    </source>
</evidence>
<dbReference type="AlphaFoldDB" id="A0A914Q2R0"/>
<dbReference type="InterPro" id="IPR003582">
    <property type="entry name" value="ShKT_dom"/>
</dbReference>
<feature type="region of interest" description="Disordered" evidence="2">
    <location>
        <begin position="113"/>
        <end position="138"/>
    </location>
</feature>
<dbReference type="WBParaSite" id="PDA_v2.g25470.t1">
    <property type="protein sequence ID" value="PDA_v2.g25470.t1"/>
    <property type="gene ID" value="PDA_v2.g25470"/>
</dbReference>
<evidence type="ECO:0000313" key="6">
    <source>
        <dbReference type="WBParaSite" id="PDA_v2.g25470.t1"/>
    </source>
</evidence>
<evidence type="ECO:0000256" key="3">
    <source>
        <dbReference type="SAM" id="SignalP"/>
    </source>
</evidence>
<feature type="compositionally biased region" description="Acidic residues" evidence="2">
    <location>
        <begin position="114"/>
        <end position="124"/>
    </location>
</feature>
<dbReference type="SMART" id="SM00254">
    <property type="entry name" value="ShKT"/>
    <property type="match status" value="1"/>
</dbReference>
<evidence type="ECO:0000256" key="2">
    <source>
        <dbReference type="SAM" id="MobiDB-lite"/>
    </source>
</evidence>
<accession>A0A914Q2R0</accession>
<sequence>MIFLLNSIFLAPQEAVGYDGISTETKKTSDSEQRDIAVETENKDLVNNDVSLRKIVDSSTKRKWKPWMMDCENETDERGEFLCTEWARGGLCEEHRATMFLFCRKTCLCVGPPQDDDDSTESDDETRRRRRRRRSAAALKSFKSHYKNYYA</sequence>
<proteinExistence type="predicted"/>
<organism evidence="5 6">
    <name type="scientific">Panagrolaimus davidi</name>
    <dbReference type="NCBI Taxonomy" id="227884"/>
    <lineage>
        <taxon>Eukaryota</taxon>
        <taxon>Metazoa</taxon>
        <taxon>Ecdysozoa</taxon>
        <taxon>Nematoda</taxon>
        <taxon>Chromadorea</taxon>
        <taxon>Rhabditida</taxon>
        <taxon>Tylenchina</taxon>
        <taxon>Panagrolaimomorpha</taxon>
        <taxon>Panagrolaimoidea</taxon>
        <taxon>Panagrolaimidae</taxon>
        <taxon>Panagrolaimus</taxon>
    </lineage>
</organism>
<dbReference type="Proteomes" id="UP000887578">
    <property type="component" value="Unplaced"/>
</dbReference>
<keyword evidence="3" id="KW-0732">Signal</keyword>
<feature type="domain" description="ShKT" evidence="4">
    <location>
        <begin position="71"/>
        <end position="109"/>
    </location>
</feature>
<feature type="signal peptide" evidence="3">
    <location>
        <begin position="1"/>
        <end position="17"/>
    </location>
</feature>
<evidence type="ECO:0000313" key="5">
    <source>
        <dbReference type="Proteomes" id="UP000887578"/>
    </source>
</evidence>
<comment type="caution">
    <text evidence="1">Lacks conserved residue(s) required for the propagation of feature annotation.</text>
</comment>